<evidence type="ECO:0000313" key="1">
    <source>
        <dbReference type="EMBL" id="KAF9894133.1"/>
    </source>
</evidence>
<dbReference type="Proteomes" id="UP001194746">
    <property type="component" value="Unassembled WGS sequence"/>
</dbReference>
<accession>A0AAD4GZY2</accession>
<evidence type="ECO:0000313" key="2">
    <source>
        <dbReference type="Proteomes" id="UP001194746"/>
    </source>
</evidence>
<dbReference type="AlphaFoldDB" id="A0AAD4GZY2"/>
<name>A0AAD4GZY2_ASPNN</name>
<dbReference type="EMBL" id="VCAU01000005">
    <property type="protein sequence ID" value="KAF9894133.1"/>
    <property type="molecule type" value="Genomic_DNA"/>
</dbReference>
<comment type="caution">
    <text evidence="1">The sequence shown here is derived from an EMBL/GenBank/DDBJ whole genome shotgun (WGS) entry which is preliminary data.</text>
</comment>
<keyword evidence="2" id="KW-1185">Reference proteome</keyword>
<gene>
    <name evidence="1" type="ORF">FE257_009106</name>
</gene>
<reference evidence="1" key="1">
    <citation type="journal article" date="2019" name="Beilstein J. Org. Chem.">
        <title>Nanangenines: drimane sesquiterpenoids as the dominant metabolite cohort of a novel Australian fungus, Aspergillus nanangensis.</title>
        <authorList>
            <person name="Lacey H.J."/>
            <person name="Gilchrist C.L.M."/>
            <person name="Crombie A."/>
            <person name="Kalaitzis J.A."/>
            <person name="Vuong D."/>
            <person name="Rutledge P.J."/>
            <person name="Turner P."/>
            <person name="Pitt J.I."/>
            <person name="Lacey E."/>
            <person name="Chooi Y.H."/>
            <person name="Piggott A.M."/>
        </authorList>
    </citation>
    <scope>NUCLEOTIDE SEQUENCE</scope>
    <source>
        <strain evidence="1">MST-FP2251</strain>
    </source>
</reference>
<reference evidence="1" key="2">
    <citation type="submission" date="2020-02" db="EMBL/GenBank/DDBJ databases">
        <authorList>
            <person name="Gilchrist C.L.M."/>
            <person name="Chooi Y.-H."/>
        </authorList>
    </citation>
    <scope>NUCLEOTIDE SEQUENCE</scope>
    <source>
        <strain evidence="1">MST-FP2251</strain>
    </source>
</reference>
<proteinExistence type="predicted"/>
<sequence length="217" mass="24362">MFDSKDQPSSGPEKPAACRRYNICKTCFQRNYTVTSAQDRPLLYGEISSFTHKPDLMLHTGSDTHGPVVAVCKFPKFSSALKVGLGNPDDSYDTQWEDMTKETLGASEYRWSMPFRRPSDGSHGRRTLVWKRTQHVTVEGVTPSKLSTRNYKLVDQWGQLLAVFTSERTYRKCGVLQVNVEYGEDFDLMVFVTCLGLYEKARRRKNKSAGGGGGGAP</sequence>
<organism evidence="1 2">
    <name type="scientific">Aspergillus nanangensis</name>
    <dbReference type="NCBI Taxonomy" id="2582783"/>
    <lineage>
        <taxon>Eukaryota</taxon>
        <taxon>Fungi</taxon>
        <taxon>Dikarya</taxon>
        <taxon>Ascomycota</taxon>
        <taxon>Pezizomycotina</taxon>
        <taxon>Eurotiomycetes</taxon>
        <taxon>Eurotiomycetidae</taxon>
        <taxon>Eurotiales</taxon>
        <taxon>Aspergillaceae</taxon>
        <taxon>Aspergillus</taxon>
        <taxon>Aspergillus subgen. Circumdati</taxon>
    </lineage>
</organism>
<protein>
    <submittedName>
        <fullName evidence="1">Uncharacterized protein</fullName>
    </submittedName>
</protein>